<dbReference type="InterPro" id="IPR050701">
    <property type="entry name" value="Histone_Mod_Regulator"/>
</dbReference>
<reference evidence="10 11" key="1">
    <citation type="submission" date="2025-04" db="UniProtKB">
        <authorList>
            <consortium name="RefSeq"/>
        </authorList>
    </citation>
    <scope>IDENTIFICATION</scope>
</reference>
<dbReference type="PANTHER" id="PTHR13793:SF164">
    <property type="entry name" value="ALHAMBRA, ISOFORM P"/>
    <property type="match status" value="1"/>
</dbReference>
<evidence type="ECO:0000256" key="1">
    <source>
        <dbReference type="ARBA" id="ARBA00022723"/>
    </source>
</evidence>
<dbReference type="AlphaFoldDB" id="A0A6P8RGU2"/>
<dbReference type="GeneID" id="117360845"/>
<organism evidence="9 11">
    <name type="scientific">Geotrypetes seraphini</name>
    <name type="common">Gaboon caecilian</name>
    <name type="synonym">Caecilia seraphini</name>
    <dbReference type="NCBI Taxonomy" id="260995"/>
    <lineage>
        <taxon>Eukaryota</taxon>
        <taxon>Metazoa</taxon>
        <taxon>Chordata</taxon>
        <taxon>Craniata</taxon>
        <taxon>Vertebrata</taxon>
        <taxon>Euteleostomi</taxon>
        <taxon>Amphibia</taxon>
        <taxon>Gymnophiona</taxon>
        <taxon>Geotrypetes</taxon>
    </lineage>
</organism>
<protein>
    <submittedName>
        <fullName evidence="10 11">Protein AF-10-like isoform X1</fullName>
    </submittedName>
</protein>
<feature type="compositionally biased region" description="Polar residues" evidence="6">
    <location>
        <begin position="342"/>
        <end position="357"/>
    </location>
</feature>
<feature type="compositionally biased region" description="Low complexity" evidence="6">
    <location>
        <begin position="791"/>
        <end position="828"/>
    </location>
</feature>
<evidence type="ECO:0000313" key="11">
    <source>
        <dbReference type="RefSeq" id="XP_033801231.1"/>
    </source>
</evidence>
<dbReference type="InterPro" id="IPR049781">
    <property type="entry name" value="AF10/AF17_PHD"/>
</dbReference>
<feature type="compositionally biased region" description="Polar residues" evidence="6">
    <location>
        <begin position="829"/>
        <end position="838"/>
    </location>
</feature>
<evidence type="ECO:0000256" key="4">
    <source>
        <dbReference type="PROSITE-ProRule" id="PRU00146"/>
    </source>
</evidence>
<evidence type="ECO:0000259" key="7">
    <source>
        <dbReference type="PROSITE" id="PS50016"/>
    </source>
</evidence>
<keyword evidence="1" id="KW-0479">Metal-binding</keyword>
<dbReference type="InterPro" id="IPR013083">
    <property type="entry name" value="Znf_RING/FYVE/PHD"/>
</dbReference>
<dbReference type="SMART" id="SM00249">
    <property type="entry name" value="PHD"/>
    <property type="match status" value="2"/>
</dbReference>
<dbReference type="PANTHER" id="PTHR13793">
    <property type="entry name" value="PHD FINGER PROTEINS"/>
    <property type="match status" value="1"/>
</dbReference>
<keyword evidence="9" id="KW-1185">Reference proteome</keyword>
<dbReference type="KEGG" id="gsh:117360845"/>
<dbReference type="InterPro" id="IPR001965">
    <property type="entry name" value="Znf_PHD"/>
</dbReference>
<dbReference type="InterPro" id="IPR011011">
    <property type="entry name" value="Znf_FYVE_PHD"/>
</dbReference>
<dbReference type="CDD" id="cd20901">
    <property type="entry name" value="CC_AF10"/>
    <property type="match status" value="1"/>
</dbReference>
<feature type="domain" description="PHD-type" evidence="8">
    <location>
        <begin position="70"/>
        <end position="186"/>
    </location>
</feature>
<feature type="region of interest" description="Disordered" evidence="6">
    <location>
        <begin position="428"/>
        <end position="489"/>
    </location>
</feature>
<feature type="region of interest" description="Disordered" evidence="6">
    <location>
        <begin position="791"/>
        <end position="838"/>
    </location>
</feature>
<dbReference type="RefSeq" id="XP_033801230.1">
    <property type="nucleotide sequence ID" value="XM_033945339.1"/>
</dbReference>
<keyword evidence="5" id="KW-0175">Coiled coil</keyword>
<dbReference type="GO" id="GO:0006357">
    <property type="term" value="P:regulation of transcription by RNA polymerase II"/>
    <property type="evidence" value="ECO:0007669"/>
    <property type="project" value="TreeGrafter"/>
</dbReference>
<keyword evidence="2 4" id="KW-0863">Zinc-finger</keyword>
<feature type="domain" description="PHD-type" evidence="7">
    <location>
        <begin position="12"/>
        <end position="65"/>
    </location>
</feature>
<dbReference type="GO" id="GO:0031491">
    <property type="term" value="F:nucleosome binding"/>
    <property type="evidence" value="ECO:0007669"/>
    <property type="project" value="TreeGrafter"/>
</dbReference>
<evidence type="ECO:0000259" key="8">
    <source>
        <dbReference type="PROSITE" id="PS51805"/>
    </source>
</evidence>
<evidence type="ECO:0000256" key="2">
    <source>
        <dbReference type="ARBA" id="ARBA00022771"/>
    </source>
</evidence>
<feature type="compositionally biased region" description="Basic and acidic residues" evidence="6">
    <location>
        <begin position="274"/>
        <end position="299"/>
    </location>
</feature>
<dbReference type="InterPro" id="IPR049773">
    <property type="entry name" value="AF10-like_CC"/>
</dbReference>
<dbReference type="GO" id="GO:0042393">
    <property type="term" value="F:histone binding"/>
    <property type="evidence" value="ECO:0007669"/>
    <property type="project" value="TreeGrafter"/>
</dbReference>
<dbReference type="GO" id="GO:0005634">
    <property type="term" value="C:nucleus"/>
    <property type="evidence" value="ECO:0007669"/>
    <property type="project" value="TreeGrafter"/>
</dbReference>
<dbReference type="CDD" id="cd15574">
    <property type="entry name" value="PHD_AF10_AF17"/>
    <property type="match status" value="1"/>
</dbReference>
<evidence type="ECO:0000313" key="10">
    <source>
        <dbReference type="RefSeq" id="XP_033801230.1"/>
    </source>
</evidence>
<gene>
    <name evidence="10 11" type="primary">LOC117360845</name>
</gene>
<dbReference type="OrthoDB" id="20839at2759"/>
<dbReference type="GO" id="GO:0008270">
    <property type="term" value="F:zinc ion binding"/>
    <property type="evidence" value="ECO:0007669"/>
    <property type="project" value="UniProtKB-KW"/>
</dbReference>
<dbReference type="PROSITE" id="PS50016">
    <property type="entry name" value="ZF_PHD_2"/>
    <property type="match status" value="1"/>
</dbReference>
<dbReference type="InterPro" id="IPR034732">
    <property type="entry name" value="EPHD"/>
</dbReference>
<dbReference type="InterPro" id="IPR019787">
    <property type="entry name" value="Znf_PHD-finger"/>
</dbReference>
<evidence type="ECO:0000256" key="6">
    <source>
        <dbReference type="SAM" id="MobiDB-lite"/>
    </source>
</evidence>
<evidence type="ECO:0000256" key="5">
    <source>
        <dbReference type="SAM" id="Coils"/>
    </source>
</evidence>
<accession>A0A6P8RGU2</accession>
<dbReference type="Pfam" id="PF13832">
    <property type="entry name" value="zf-HC5HC2H_2"/>
    <property type="match status" value="1"/>
</dbReference>
<evidence type="ECO:0000313" key="9">
    <source>
        <dbReference type="Proteomes" id="UP000515159"/>
    </source>
</evidence>
<dbReference type="PROSITE" id="PS51805">
    <property type="entry name" value="EPHD"/>
    <property type="match status" value="1"/>
</dbReference>
<proteinExistence type="predicted"/>
<dbReference type="Gene3D" id="3.30.40.10">
    <property type="entry name" value="Zinc/RING finger domain, C3HC4 (zinc finger)"/>
    <property type="match status" value="2"/>
</dbReference>
<sequence>MEKTRAEVIIPSGRCCICSDERSWAQNLLVFCDGGPGCDIAVHQGCYGIIKVPKGPWYCRKCETLEKLAIVSCELCPLTDGAFKRTDNGGWAHVVCALYIPEVCFANTITMEPVLLGAVPRERYNKVCYICNEEGRVGRGACMTCNASRCSKTFHATCAQVAGLLCEVVGSGKQELQYHGYCMNHFKKRDLSTDDVKRNTSAAFNRDNNTKKAVDRQRRSRDKCRVLECSSCSSSTKVSENSVKPFVNSGSVKKAVQTASKKEILKVKSSGSKSKKDAERLTGQKGQDKGRICKTETKSKRVLYSNSEEETIMRKKPKISKPKNLNQERPKPPQNKKKPAISSVSSTLASAKGTSRQEFPAVQRAGSSQNAGKKKLNVQKSSLKVPASKLSKSMHKASLKASPPAAIEERSSGNGCLRSARLQNSRPVLMPTLPNTTENEGLQKCPSVDRDESVQSADLASLGSAENANRDGGCDMVQGSKLQSSPASEKDLAIEADQLQFQKSDDSSTPICLELPEKYSSESLLGEVFSMEQLLEKQWNEGHELLLEQANFDHVLETLKALHQLKMESHRLEEQVRNLTREKERLLLLKSQLSFSFLMPAANSTFSSQAPTAFDIRNPCAESWLPHQNTSPFSVQDTFFRRQSREHSSAFATFCCPSVANARKNSTSPTFTHSSHQLAMNDILKALNGVSLTTDMVLPESLSPITNRVVPVNEKHEVIPPVQQKIFSPSIPSVMSHLVPSAPSFSQSSDFSHSPPSILPVALPSEPLAALPDSRMSASSAALPSLLSAADGQSLPSTSPSGLSSLSTSIHCSLPSDSKASSPSLQSATDPQSLLSAS</sequence>
<dbReference type="RefSeq" id="XP_033801231.1">
    <property type="nucleotide sequence ID" value="XM_033945340.1"/>
</dbReference>
<name>A0A6P8RGU2_GEOSA</name>
<evidence type="ECO:0000256" key="3">
    <source>
        <dbReference type="ARBA" id="ARBA00022833"/>
    </source>
</evidence>
<feature type="coiled-coil region" evidence="5">
    <location>
        <begin position="562"/>
        <end position="592"/>
    </location>
</feature>
<dbReference type="Pfam" id="PF13831">
    <property type="entry name" value="PHD_2"/>
    <property type="match status" value="1"/>
</dbReference>
<dbReference type="Proteomes" id="UP000515159">
    <property type="component" value="Chromosome 5"/>
</dbReference>
<feature type="region of interest" description="Disordered" evidence="6">
    <location>
        <begin position="266"/>
        <end position="414"/>
    </location>
</feature>
<dbReference type="SUPFAM" id="SSF57903">
    <property type="entry name" value="FYVE/PHD zinc finger"/>
    <property type="match status" value="1"/>
</dbReference>
<keyword evidence="3" id="KW-0862">Zinc</keyword>